<dbReference type="RefSeq" id="XP_058310130.1">
    <property type="nucleotide sequence ID" value="XM_058450668.1"/>
</dbReference>
<dbReference type="GO" id="GO:0005777">
    <property type="term" value="C:peroxisome"/>
    <property type="evidence" value="ECO:0007669"/>
    <property type="project" value="TreeGrafter"/>
</dbReference>
<dbReference type="InterPro" id="IPR013740">
    <property type="entry name" value="Redoxin"/>
</dbReference>
<feature type="domain" description="Redoxin" evidence="8">
    <location>
        <begin position="16"/>
        <end position="149"/>
    </location>
</feature>
<dbReference type="AlphaFoldDB" id="A0A9W9N2B8"/>
<proteinExistence type="inferred from homology"/>
<evidence type="ECO:0000256" key="3">
    <source>
        <dbReference type="ARBA" id="ARBA00022862"/>
    </source>
</evidence>
<keyword evidence="5 7" id="KW-0676">Redox-active center</keyword>
<feature type="active site" description="Cysteine sulfenic acid (-SOH) intermediate" evidence="6">
    <location>
        <position position="46"/>
    </location>
</feature>
<dbReference type="SUPFAM" id="SSF52833">
    <property type="entry name" value="Thioredoxin-like"/>
    <property type="match status" value="1"/>
</dbReference>
<dbReference type="Gene3D" id="3.40.30.10">
    <property type="entry name" value="Glutaredoxin"/>
    <property type="match status" value="1"/>
</dbReference>
<organism evidence="9 10">
    <name type="scientific">Penicillium cinerascens</name>
    <dbReference type="NCBI Taxonomy" id="70096"/>
    <lineage>
        <taxon>Eukaryota</taxon>
        <taxon>Fungi</taxon>
        <taxon>Dikarya</taxon>
        <taxon>Ascomycota</taxon>
        <taxon>Pezizomycotina</taxon>
        <taxon>Eurotiomycetes</taxon>
        <taxon>Eurotiomycetidae</taxon>
        <taxon>Eurotiales</taxon>
        <taxon>Aspergillaceae</taxon>
        <taxon>Penicillium</taxon>
    </lineage>
</organism>
<comment type="function">
    <text evidence="7">Thiol-specific peroxidase that catalyzes the reduction of hydrogen peroxide and organic hydroperoxides to water and alcohols, respectively. Plays a role in cell protection against oxidative stress by detoxifying peroxides.</text>
</comment>
<evidence type="ECO:0000313" key="10">
    <source>
        <dbReference type="Proteomes" id="UP001150904"/>
    </source>
</evidence>
<dbReference type="GO" id="GO:0008379">
    <property type="term" value="F:thioredoxin peroxidase activity"/>
    <property type="evidence" value="ECO:0007669"/>
    <property type="project" value="InterPro"/>
</dbReference>
<evidence type="ECO:0000256" key="7">
    <source>
        <dbReference type="RuleBase" id="RU366011"/>
    </source>
</evidence>
<comment type="caution">
    <text evidence="9">The sequence shown here is derived from an EMBL/GenBank/DDBJ whole genome shotgun (WGS) entry which is preliminary data.</text>
</comment>
<dbReference type="InterPro" id="IPR036249">
    <property type="entry name" value="Thioredoxin-like_sf"/>
</dbReference>
<dbReference type="Proteomes" id="UP001150904">
    <property type="component" value="Unassembled WGS sequence"/>
</dbReference>
<dbReference type="GeneID" id="83177969"/>
<evidence type="ECO:0000256" key="4">
    <source>
        <dbReference type="ARBA" id="ARBA00023002"/>
    </source>
</evidence>
<reference evidence="9" key="1">
    <citation type="submission" date="2022-12" db="EMBL/GenBank/DDBJ databases">
        <authorList>
            <person name="Petersen C."/>
        </authorList>
    </citation>
    <scope>NUCLEOTIDE SEQUENCE</scope>
    <source>
        <strain evidence="9">IBT 15544</strain>
    </source>
</reference>
<comment type="similarity">
    <text evidence="1 7">Belongs to the peroxiredoxin family. Prx5 subfamily.</text>
</comment>
<evidence type="ECO:0000256" key="1">
    <source>
        <dbReference type="ARBA" id="ARBA00010505"/>
    </source>
</evidence>
<dbReference type="Pfam" id="PF08534">
    <property type="entry name" value="Redoxin"/>
    <property type="match status" value="1"/>
</dbReference>
<dbReference type="GO" id="GO:0005739">
    <property type="term" value="C:mitochondrion"/>
    <property type="evidence" value="ECO:0007669"/>
    <property type="project" value="TreeGrafter"/>
</dbReference>
<evidence type="ECO:0000256" key="2">
    <source>
        <dbReference type="ARBA" id="ARBA00022559"/>
    </source>
</evidence>
<accession>A0A9W9N2B8</accession>
<dbReference type="GO" id="GO:0034599">
    <property type="term" value="P:cellular response to oxidative stress"/>
    <property type="evidence" value="ECO:0007669"/>
    <property type="project" value="InterPro"/>
</dbReference>
<dbReference type="EMBL" id="JAPQKR010000008">
    <property type="protein sequence ID" value="KAJ5211960.1"/>
    <property type="molecule type" value="Genomic_DNA"/>
</dbReference>
<keyword evidence="2 7" id="KW-0575">Peroxidase</keyword>
<evidence type="ECO:0000313" key="9">
    <source>
        <dbReference type="EMBL" id="KAJ5211960.1"/>
    </source>
</evidence>
<dbReference type="GO" id="GO:0042744">
    <property type="term" value="P:hydrogen peroxide catabolic process"/>
    <property type="evidence" value="ECO:0007669"/>
    <property type="project" value="TreeGrafter"/>
</dbReference>
<evidence type="ECO:0000256" key="6">
    <source>
        <dbReference type="PIRSR" id="PIRSR637944-1"/>
    </source>
</evidence>
<keyword evidence="4 7" id="KW-0560">Oxidoreductase</keyword>
<dbReference type="InterPro" id="IPR037944">
    <property type="entry name" value="PRX5-like"/>
</dbReference>
<protein>
    <submittedName>
        <fullName evidence="9">Peroxiredoxin</fullName>
    </submittedName>
</protein>
<sequence>MSYIPWTEETSSITSCGIAIPYNASEEWSDKKVILVSVPGAFTRTCSGLHLPNYIENLPALKEKGVDLVAIISFNDANVMSGWGKANNVTNNNIIFLSDPNVRFSKSINWTEPSGHRGLRYAIVIDHGKVIYAQRETERGKIQVNSGAEAILPYL</sequence>
<keyword evidence="3 7" id="KW-0049">Antioxidant</keyword>
<keyword evidence="10" id="KW-1185">Reference proteome</keyword>
<name>A0A9W9N2B8_9EURO</name>
<evidence type="ECO:0000256" key="5">
    <source>
        <dbReference type="ARBA" id="ARBA00023284"/>
    </source>
</evidence>
<dbReference type="GO" id="GO:0045454">
    <property type="term" value="P:cell redox homeostasis"/>
    <property type="evidence" value="ECO:0007669"/>
    <property type="project" value="TreeGrafter"/>
</dbReference>
<evidence type="ECO:0000259" key="8">
    <source>
        <dbReference type="Pfam" id="PF08534"/>
    </source>
</evidence>
<reference evidence="9" key="2">
    <citation type="journal article" date="2023" name="IMA Fungus">
        <title>Comparative genomic study of the Penicillium genus elucidates a diverse pangenome and 15 lateral gene transfer events.</title>
        <authorList>
            <person name="Petersen C."/>
            <person name="Sorensen T."/>
            <person name="Nielsen M.R."/>
            <person name="Sondergaard T.E."/>
            <person name="Sorensen J.L."/>
            <person name="Fitzpatrick D.A."/>
            <person name="Frisvad J.C."/>
            <person name="Nielsen K.L."/>
        </authorList>
    </citation>
    <scope>NUCLEOTIDE SEQUENCE</scope>
    <source>
        <strain evidence="9">IBT 15544</strain>
    </source>
</reference>
<gene>
    <name evidence="9" type="ORF">N7498_003606</name>
</gene>
<dbReference type="CDD" id="cd03013">
    <property type="entry name" value="PRX5_like"/>
    <property type="match status" value="1"/>
</dbReference>
<dbReference type="PANTHER" id="PTHR10430">
    <property type="entry name" value="PEROXIREDOXIN"/>
    <property type="match status" value="1"/>
</dbReference>
<dbReference type="PANTHER" id="PTHR10430:SF16">
    <property type="entry name" value="PEROXIREDOXIN-5, MITOCHONDRIAL"/>
    <property type="match status" value="1"/>
</dbReference>
<dbReference type="OrthoDB" id="195498at2759"/>